<comment type="caution">
    <text evidence="1">The sequence shown here is derived from an EMBL/GenBank/DDBJ whole genome shotgun (WGS) entry which is preliminary data.</text>
</comment>
<organism evidence="1">
    <name type="scientific">marine sediment metagenome</name>
    <dbReference type="NCBI Taxonomy" id="412755"/>
    <lineage>
        <taxon>unclassified sequences</taxon>
        <taxon>metagenomes</taxon>
        <taxon>ecological metagenomes</taxon>
    </lineage>
</organism>
<proteinExistence type="predicted"/>
<dbReference type="AlphaFoldDB" id="X0SAY1"/>
<reference evidence="1" key="1">
    <citation type="journal article" date="2014" name="Front. Microbiol.">
        <title>High frequency of phylogenetically diverse reductive dehalogenase-homologous genes in deep subseafloor sedimentary metagenomes.</title>
        <authorList>
            <person name="Kawai M."/>
            <person name="Futagami T."/>
            <person name="Toyoda A."/>
            <person name="Takaki Y."/>
            <person name="Nishi S."/>
            <person name="Hori S."/>
            <person name="Arai W."/>
            <person name="Tsubouchi T."/>
            <person name="Morono Y."/>
            <person name="Uchiyama I."/>
            <person name="Ito T."/>
            <person name="Fujiyama A."/>
            <person name="Inagaki F."/>
            <person name="Takami H."/>
        </authorList>
    </citation>
    <scope>NUCLEOTIDE SEQUENCE</scope>
    <source>
        <strain evidence="1">Expedition CK06-06</strain>
    </source>
</reference>
<dbReference type="EMBL" id="BARS01009327">
    <property type="protein sequence ID" value="GAF73067.1"/>
    <property type="molecule type" value="Genomic_DNA"/>
</dbReference>
<name>X0SAY1_9ZZZZ</name>
<sequence length="217" mass="23610">LPEAGPATPEEAVFPADASATVSMPRVTLATYLDGLDPWPESLSDRVCRSADDLIFASIDDGRPELVGPRGDFTWLATVQRHETHYSVSVAVFHRRDLTGLASTEPPERATLCQVIGGGIGGGDVRLVAFQDDHPRAWLDLQKGGWLMLCSSDAFRWYRVVALDETQETSEDVDGDGTIDDIWSRYVTLAGPDWGNGDCQAAIVDNVVGVYRTVICD</sequence>
<accession>X0SAY1</accession>
<gene>
    <name evidence="1" type="ORF">S01H1_17559</name>
</gene>
<feature type="non-terminal residue" evidence="1">
    <location>
        <position position="1"/>
    </location>
</feature>
<evidence type="ECO:0000313" key="1">
    <source>
        <dbReference type="EMBL" id="GAF73067.1"/>
    </source>
</evidence>
<protein>
    <submittedName>
        <fullName evidence="1">Uncharacterized protein</fullName>
    </submittedName>
</protein>